<dbReference type="Pfam" id="PF01682">
    <property type="entry name" value="DB"/>
    <property type="match status" value="1"/>
</dbReference>
<dbReference type="InterPro" id="IPR002602">
    <property type="entry name" value="DB"/>
</dbReference>
<proteinExistence type="predicted"/>
<reference evidence="2" key="1">
    <citation type="journal article" date="2020" name="Ecol. Evol.">
        <title>Genome structure and content of the rice root-knot nematode (Meloidogyne graminicola).</title>
        <authorList>
            <person name="Phan N.T."/>
            <person name="Danchin E.G.J."/>
            <person name="Klopp C."/>
            <person name="Perfus-Barbeoch L."/>
            <person name="Kozlowski D.K."/>
            <person name="Koutsovoulos G.D."/>
            <person name="Lopez-Roques C."/>
            <person name="Bouchez O."/>
            <person name="Zahm M."/>
            <person name="Besnard G."/>
            <person name="Bellafiore S."/>
        </authorList>
    </citation>
    <scope>NUCLEOTIDE SEQUENCE</scope>
    <source>
        <strain evidence="2">VN-18</strain>
    </source>
</reference>
<dbReference type="OrthoDB" id="5843172at2759"/>
<sequence>CISLGGCSSLSGYPEYQKCLTSTGATYFRNCFGGICKHQRLKGSELFLLNGTENISQQNGKKEEKDFEAIQLRSMFLNSDDCPIESASIIHFCASQNQDHRECCLRAGIDQTKAGPKCLLFCDQMPTNETLLDLSYLPCFERFSEMKNCFYENSLRTIDYLEAEMKQIRKEEEYILNGNKEENNNKIFQTSNNPLIFINDVREKYPLINDDYAFNDNIINNENYNNITNNN</sequence>
<dbReference type="EMBL" id="JABEBT010000194">
    <property type="protein sequence ID" value="KAF7625909.1"/>
    <property type="molecule type" value="Genomic_DNA"/>
</dbReference>
<evidence type="ECO:0000313" key="3">
    <source>
        <dbReference type="Proteomes" id="UP000605970"/>
    </source>
</evidence>
<keyword evidence="3" id="KW-1185">Reference proteome</keyword>
<accession>A0A8S9ZB85</accession>
<feature type="domain" description="Domain of unknown function DB" evidence="1">
    <location>
        <begin position="74"/>
        <end position="150"/>
    </location>
</feature>
<dbReference type="PANTHER" id="PTHR46705">
    <property type="entry name" value="PROTEIN CBG09805"/>
    <property type="match status" value="1"/>
</dbReference>
<protein>
    <submittedName>
        <fullName evidence="2">DB domain-containing protein</fullName>
    </submittedName>
</protein>
<dbReference type="Proteomes" id="UP000605970">
    <property type="component" value="Unassembled WGS sequence"/>
</dbReference>
<dbReference type="PANTHER" id="PTHR46705:SF2">
    <property type="entry name" value="DOMAIN OF UNKNOWN FUNCTION DB DOMAIN-CONTAINING PROTEIN"/>
    <property type="match status" value="1"/>
</dbReference>
<comment type="caution">
    <text evidence="2">The sequence shown here is derived from an EMBL/GenBank/DDBJ whole genome shotgun (WGS) entry which is preliminary data.</text>
</comment>
<gene>
    <name evidence="2" type="ORF">Mgra_00009901</name>
</gene>
<evidence type="ECO:0000313" key="2">
    <source>
        <dbReference type="EMBL" id="KAF7625909.1"/>
    </source>
</evidence>
<organism evidence="2 3">
    <name type="scientific">Meloidogyne graminicola</name>
    <dbReference type="NCBI Taxonomy" id="189291"/>
    <lineage>
        <taxon>Eukaryota</taxon>
        <taxon>Metazoa</taxon>
        <taxon>Ecdysozoa</taxon>
        <taxon>Nematoda</taxon>
        <taxon>Chromadorea</taxon>
        <taxon>Rhabditida</taxon>
        <taxon>Tylenchina</taxon>
        <taxon>Tylenchomorpha</taxon>
        <taxon>Tylenchoidea</taxon>
        <taxon>Meloidogynidae</taxon>
        <taxon>Meloidogyninae</taxon>
        <taxon>Meloidogyne</taxon>
    </lineage>
</organism>
<evidence type="ECO:0000259" key="1">
    <source>
        <dbReference type="Pfam" id="PF01682"/>
    </source>
</evidence>
<feature type="non-terminal residue" evidence="2">
    <location>
        <position position="231"/>
    </location>
</feature>
<name>A0A8S9ZB85_9BILA</name>
<dbReference type="AlphaFoldDB" id="A0A8S9ZB85"/>